<gene>
    <name evidence="1" type="ORF">NIES3787_41210</name>
</gene>
<protein>
    <submittedName>
        <fullName evidence="1">Uncharacterized protein</fullName>
    </submittedName>
</protein>
<proteinExistence type="predicted"/>
<name>A0A6H9GRM7_MICAE</name>
<evidence type="ECO:0000313" key="2">
    <source>
        <dbReference type="Proteomes" id="UP000438874"/>
    </source>
</evidence>
<reference evidence="1 2" key="1">
    <citation type="submission" date="2019-02" db="EMBL/GenBank/DDBJ databases">
        <title>Draft genome sequence of Arthrospira platensis NIES-3787.</title>
        <authorList>
            <person name="Yamaguchi H."/>
            <person name="Suzuki S."/>
            <person name="Kawachi M."/>
        </authorList>
    </citation>
    <scope>NUCLEOTIDE SEQUENCE [LARGE SCALE GENOMIC DNA]</scope>
    <source>
        <strain evidence="1 2">NIES-3787</strain>
    </source>
</reference>
<dbReference type="AlphaFoldDB" id="A0A6H9GRM7"/>
<evidence type="ECO:0000313" key="1">
    <source>
        <dbReference type="EMBL" id="GCL48402.1"/>
    </source>
</evidence>
<organism evidence="1 2">
    <name type="scientific">Microcystis aeruginosa NIES-3787</name>
    <dbReference type="NCBI Taxonomy" id="2517782"/>
    <lineage>
        <taxon>Bacteria</taxon>
        <taxon>Bacillati</taxon>
        <taxon>Cyanobacteriota</taxon>
        <taxon>Cyanophyceae</taxon>
        <taxon>Oscillatoriophycideae</taxon>
        <taxon>Chroococcales</taxon>
        <taxon>Microcystaceae</taxon>
        <taxon>Microcystis</taxon>
    </lineage>
</organism>
<accession>A0A6H9GRM7</accession>
<dbReference type="Proteomes" id="UP000438874">
    <property type="component" value="Unassembled WGS sequence"/>
</dbReference>
<dbReference type="EMBL" id="BJCH01000127">
    <property type="protein sequence ID" value="GCL48402.1"/>
    <property type="molecule type" value="Genomic_DNA"/>
</dbReference>
<comment type="caution">
    <text evidence="1">The sequence shown here is derived from an EMBL/GenBank/DDBJ whole genome shotgun (WGS) entry which is preliminary data.</text>
</comment>
<sequence>MALRFKLIKVEKADPAITVLTEKSILADSDGAAVHFVQIETISKSKGNSQTTPLFAGKEV</sequence>